<name>A0A9D4H9U8_DREPO</name>
<reference evidence="1" key="1">
    <citation type="journal article" date="2019" name="bioRxiv">
        <title>The Genome of the Zebra Mussel, Dreissena polymorpha: A Resource for Invasive Species Research.</title>
        <authorList>
            <person name="McCartney M.A."/>
            <person name="Auch B."/>
            <person name="Kono T."/>
            <person name="Mallez S."/>
            <person name="Zhang Y."/>
            <person name="Obille A."/>
            <person name="Becker A."/>
            <person name="Abrahante J.E."/>
            <person name="Garbe J."/>
            <person name="Badalamenti J.P."/>
            <person name="Herman A."/>
            <person name="Mangelson H."/>
            <person name="Liachko I."/>
            <person name="Sullivan S."/>
            <person name="Sone E.D."/>
            <person name="Koren S."/>
            <person name="Silverstein K.A.T."/>
            <person name="Beckman K.B."/>
            <person name="Gohl D.M."/>
        </authorList>
    </citation>
    <scope>NUCLEOTIDE SEQUENCE</scope>
    <source>
        <strain evidence="1">Duluth1</strain>
        <tissue evidence="1">Whole animal</tissue>
    </source>
</reference>
<reference evidence="1" key="2">
    <citation type="submission" date="2020-11" db="EMBL/GenBank/DDBJ databases">
        <authorList>
            <person name="McCartney M.A."/>
            <person name="Auch B."/>
            <person name="Kono T."/>
            <person name="Mallez S."/>
            <person name="Becker A."/>
            <person name="Gohl D.M."/>
            <person name="Silverstein K.A.T."/>
            <person name="Koren S."/>
            <person name="Bechman K.B."/>
            <person name="Herman A."/>
            <person name="Abrahante J.E."/>
            <person name="Garbe J."/>
        </authorList>
    </citation>
    <scope>NUCLEOTIDE SEQUENCE</scope>
    <source>
        <strain evidence="1">Duluth1</strain>
        <tissue evidence="1">Whole animal</tissue>
    </source>
</reference>
<accession>A0A9D4H9U8</accession>
<keyword evidence="2" id="KW-1185">Reference proteome</keyword>
<dbReference type="Proteomes" id="UP000828390">
    <property type="component" value="Unassembled WGS sequence"/>
</dbReference>
<evidence type="ECO:0000313" key="1">
    <source>
        <dbReference type="EMBL" id="KAH3830098.1"/>
    </source>
</evidence>
<protein>
    <submittedName>
        <fullName evidence="1">Uncharacterized protein</fullName>
    </submittedName>
</protein>
<comment type="caution">
    <text evidence="1">The sequence shown here is derived from an EMBL/GenBank/DDBJ whole genome shotgun (WGS) entry which is preliminary data.</text>
</comment>
<gene>
    <name evidence="1" type="ORF">DPMN_103336</name>
</gene>
<dbReference type="AlphaFoldDB" id="A0A9D4H9U8"/>
<dbReference type="EMBL" id="JAIWYP010000004">
    <property type="protein sequence ID" value="KAH3830098.1"/>
    <property type="molecule type" value="Genomic_DNA"/>
</dbReference>
<evidence type="ECO:0000313" key="2">
    <source>
        <dbReference type="Proteomes" id="UP000828390"/>
    </source>
</evidence>
<sequence length="100" mass="10827">MVSCNSNIHFTYLIPCSCRVVPCLSCDASRAGTLPSHYQTGASAAGTFQGHLGDTDDVTCTPVHLTCVHLTCARLCPYIGQKYQRQSRGLGWNIILDIVP</sequence>
<proteinExistence type="predicted"/>
<organism evidence="1 2">
    <name type="scientific">Dreissena polymorpha</name>
    <name type="common">Zebra mussel</name>
    <name type="synonym">Mytilus polymorpha</name>
    <dbReference type="NCBI Taxonomy" id="45954"/>
    <lineage>
        <taxon>Eukaryota</taxon>
        <taxon>Metazoa</taxon>
        <taxon>Spiralia</taxon>
        <taxon>Lophotrochozoa</taxon>
        <taxon>Mollusca</taxon>
        <taxon>Bivalvia</taxon>
        <taxon>Autobranchia</taxon>
        <taxon>Heteroconchia</taxon>
        <taxon>Euheterodonta</taxon>
        <taxon>Imparidentia</taxon>
        <taxon>Neoheterodontei</taxon>
        <taxon>Myida</taxon>
        <taxon>Dreissenoidea</taxon>
        <taxon>Dreissenidae</taxon>
        <taxon>Dreissena</taxon>
    </lineage>
</organism>